<evidence type="ECO:0000313" key="7">
    <source>
        <dbReference type="Proteomes" id="UP001297092"/>
    </source>
</evidence>
<sequence length="100" mass="10985">MMETFNNQQPMGTPPDNHLVWAILCTIFCCLPLGIVSIIKSTKVKELWAMGDTAGAQRAADEAKKWAIWGAVAAVIVWVLYFVLFFFIGIGGALMDSGNY</sequence>
<evidence type="ECO:0000256" key="3">
    <source>
        <dbReference type="ARBA" id="ARBA00022989"/>
    </source>
</evidence>
<feature type="transmembrane region" description="Helical" evidence="5">
    <location>
        <begin position="66"/>
        <end position="94"/>
    </location>
</feature>
<reference evidence="6 7" key="1">
    <citation type="submission" date="2021-05" db="EMBL/GenBank/DDBJ databases">
        <title>Aequorivita echinoideorum JCM 30378 genome.</title>
        <authorList>
            <person name="Zhang H."/>
            <person name="Li C."/>
        </authorList>
    </citation>
    <scope>NUCLEOTIDE SEQUENCE [LARGE SCALE GENOMIC DNA]</scope>
    <source>
        <strain evidence="6 7">JCM30378</strain>
    </source>
</reference>
<dbReference type="Proteomes" id="UP001297092">
    <property type="component" value="Unassembled WGS sequence"/>
</dbReference>
<feature type="transmembrane region" description="Helical" evidence="5">
    <location>
        <begin position="20"/>
        <end position="39"/>
    </location>
</feature>
<keyword evidence="3 5" id="KW-1133">Transmembrane helix</keyword>
<accession>A0ABS5S193</accession>
<name>A0ABS5S193_9FLAO</name>
<keyword evidence="2 5" id="KW-0812">Transmembrane</keyword>
<evidence type="ECO:0000256" key="1">
    <source>
        <dbReference type="ARBA" id="ARBA00004370"/>
    </source>
</evidence>
<dbReference type="PANTHER" id="PTHR14948:SF25">
    <property type="entry name" value="DUF4190 DOMAIN-CONTAINING PROTEIN"/>
    <property type="match status" value="1"/>
</dbReference>
<keyword evidence="4 5" id="KW-0472">Membrane</keyword>
<comment type="subcellular location">
    <subcellularLocation>
        <location evidence="1">Membrane</location>
    </subcellularLocation>
</comment>
<evidence type="ECO:0000256" key="4">
    <source>
        <dbReference type="ARBA" id="ARBA00023136"/>
    </source>
</evidence>
<protein>
    <submittedName>
        <fullName evidence="6">CD225/dispanin family protein</fullName>
    </submittedName>
</protein>
<proteinExistence type="predicted"/>
<keyword evidence="7" id="KW-1185">Reference proteome</keyword>
<dbReference type="EMBL" id="JAHCTB010000001">
    <property type="protein sequence ID" value="MBT0606979.1"/>
    <property type="molecule type" value="Genomic_DNA"/>
</dbReference>
<evidence type="ECO:0000256" key="2">
    <source>
        <dbReference type="ARBA" id="ARBA00022692"/>
    </source>
</evidence>
<dbReference type="InterPro" id="IPR007593">
    <property type="entry name" value="CD225/Dispanin_fam"/>
</dbReference>
<gene>
    <name evidence="6" type="ORF">KIV10_02175</name>
</gene>
<organism evidence="6 7">
    <name type="scientific">Aequorivita echinoideorum</name>
    <dbReference type="NCBI Taxonomy" id="1549647"/>
    <lineage>
        <taxon>Bacteria</taxon>
        <taxon>Pseudomonadati</taxon>
        <taxon>Bacteroidota</taxon>
        <taxon>Flavobacteriia</taxon>
        <taxon>Flavobacteriales</taxon>
        <taxon>Flavobacteriaceae</taxon>
        <taxon>Aequorivita</taxon>
    </lineage>
</organism>
<dbReference type="PANTHER" id="PTHR14948">
    <property type="entry name" value="NG5"/>
    <property type="match status" value="1"/>
</dbReference>
<dbReference type="Pfam" id="PF04505">
    <property type="entry name" value="CD225"/>
    <property type="match status" value="1"/>
</dbReference>
<dbReference type="InterPro" id="IPR051423">
    <property type="entry name" value="CD225/Dispanin"/>
</dbReference>
<evidence type="ECO:0000256" key="5">
    <source>
        <dbReference type="SAM" id="Phobius"/>
    </source>
</evidence>
<evidence type="ECO:0000313" key="6">
    <source>
        <dbReference type="EMBL" id="MBT0606979.1"/>
    </source>
</evidence>
<comment type="caution">
    <text evidence="6">The sequence shown here is derived from an EMBL/GenBank/DDBJ whole genome shotgun (WGS) entry which is preliminary data.</text>
</comment>